<evidence type="ECO:0000313" key="1">
    <source>
        <dbReference type="EMBL" id="EYC45065.1"/>
    </source>
</evidence>
<keyword evidence="2" id="KW-1185">Reference proteome</keyword>
<protein>
    <submittedName>
        <fullName evidence="1">Uncharacterized protein</fullName>
    </submittedName>
</protein>
<organism evidence="1 2">
    <name type="scientific">Ancylostoma ceylanicum</name>
    <dbReference type="NCBI Taxonomy" id="53326"/>
    <lineage>
        <taxon>Eukaryota</taxon>
        <taxon>Metazoa</taxon>
        <taxon>Ecdysozoa</taxon>
        <taxon>Nematoda</taxon>
        <taxon>Chromadorea</taxon>
        <taxon>Rhabditida</taxon>
        <taxon>Rhabditina</taxon>
        <taxon>Rhabditomorpha</taxon>
        <taxon>Strongyloidea</taxon>
        <taxon>Ancylostomatidae</taxon>
        <taxon>Ancylostomatinae</taxon>
        <taxon>Ancylostoma</taxon>
    </lineage>
</organism>
<accession>A0A016WZK3</accession>
<dbReference type="EMBL" id="JARK01000040">
    <property type="protein sequence ID" value="EYC45065.1"/>
    <property type="molecule type" value="Genomic_DNA"/>
</dbReference>
<name>A0A016WZK3_9BILA</name>
<evidence type="ECO:0000313" key="2">
    <source>
        <dbReference type="Proteomes" id="UP000024635"/>
    </source>
</evidence>
<sequence>MGLPMCEVRLCLVRVSPNFATTVGDRDTDKVKEETPDERGDELRLAVIHGEAVDTYHFYDPYLLYRRFILIHFEMAKSGDTLMWKMVSRRVTS</sequence>
<dbReference type="AlphaFoldDB" id="A0A016WZK3"/>
<proteinExistence type="predicted"/>
<dbReference type="Proteomes" id="UP000024635">
    <property type="component" value="Unassembled WGS sequence"/>
</dbReference>
<comment type="caution">
    <text evidence="1">The sequence shown here is derived from an EMBL/GenBank/DDBJ whole genome shotgun (WGS) entry which is preliminary data.</text>
</comment>
<gene>
    <name evidence="1" type="primary">Acey_s0440.g1510</name>
    <name evidence="1" type="ORF">Y032_0440g1510</name>
</gene>
<reference evidence="2" key="1">
    <citation type="journal article" date="2015" name="Nat. Genet.">
        <title>The genome and transcriptome of the zoonotic hookworm Ancylostoma ceylanicum identify infection-specific gene families.</title>
        <authorList>
            <person name="Schwarz E.M."/>
            <person name="Hu Y."/>
            <person name="Antoshechkin I."/>
            <person name="Miller M.M."/>
            <person name="Sternberg P.W."/>
            <person name="Aroian R.V."/>
        </authorList>
    </citation>
    <scope>NUCLEOTIDE SEQUENCE</scope>
    <source>
        <strain evidence="2">HY135</strain>
    </source>
</reference>